<evidence type="ECO:0000313" key="2">
    <source>
        <dbReference type="Proteomes" id="UP000308600"/>
    </source>
</evidence>
<dbReference type="Proteomes" id="UP000308600">
    <property type="component" value="Unassembled WGS sequence"/>
</dbReference>
<accession>A0ACD3AHR2</accession>
<dbReference type="EMBL" id="ML208446">
    <property type="protein sequence ID" value="TFK65154.1"/>
    <property type="molecule type" value="Genomic_DNA"/>
</dbReference>
<evidence type="ECO:0000313" key="1">
    <source>
        <dbReference type="EMBL" id="TFK65154.1"/>
    </source>
</evidence>
<proteinExistence type="predicted"/>
<protein>
    <submittedName>
        <fullName evidence="1">Uncharacterized protein</fullName>
    </submittedName>
</protein>
<sequence length="550" mass="61120">MPAIAIDEEPNEAARQIIDAEILKLRLRIAELSSTRNSLAPISRLPAELLTIIWIYARDASPLYSKSKMAMTISWVSVDWRRTSQDWSGLWSHIDIDHYKGVRAFLAHSRQVPLVLTLHFERSMDYAIFQHLHRVRYVDLSCGVDNSDARKCVSLNSRWSAQSPMLDTLSLTRTNLPPVLFTHPPPLHSLHLKECSFKSLPLLAGLTSLIISSPTRLIAVTDFLKTLQRLPNLVTLSLDHVFSRIHSPFTPAAVELSKLQALNIAELHQNPVPYLFQNISIPGNTETNLLVSPASRDFNLPGLLASYCACRISPAPIHTLEVSISLLSSQIKSSSEIKILEQGPNSSTRTTISIGDAAFGFNPFSQSSTSLNLSSLQRLDLTLTGGRAHRFRLMGINEDDWNTFYGSLQRLRIVKATGPAAHIFLDLLAKQGSKAWGSYKELLPPVLQPAPVPEGLNQSDSAADPPESSAPNPRAPLSWNALRELILVFPTDDPPFMREQVNEVHLFVDLLIRKEIGIGLTSMRYSDWPNSARLLQALEGVVGEVLEQEP</sequence>
<name>A0ACD3AHR2_9AGAR</name>
<organism evidence="1 2">
    <name type="scientific">Pluteus cervinus</name>
    <dbReference type="NCBI Taxonomy" id="181527"/>
    <lineage>
        <taxon>Eukaryota</taxon>
        <taxon>Fungi</taxon>
        <taxon>Dikarya</taxon>
        <taxon>Basidiomycota</taxon>
        <taxon>Agaricomycotina</taxon>
        <taxon>Agaricomycetes</taxon>
        <taxon>Agaricomycetidae</taxon>
        <taxon>Agaricales</taxon>
        <taxon>Pluteineae</taxon>
        <taxon>Pluteaceae</taxon>
        <taxon>Pluteus</taxon>
    </lineage>
</organism>
<reference evidence="1 2" key="1">
    <citation type="journal article" date="2019" name="Nat. Ecol. Evol.">
        <title>Megaphylogeny resolves global patterns of mushroom evolution.</title>
        <authorList>
            <person name="Varga T."/>
            <person name="Krizsan K."/>
            <person name="Foldi C."/>
            <person name="Dima B."/>
            <person name="Sanchez-Garcia M."/>
            <person name="Sanchez-Ramirez S."/>
            <person name="Szollosi G.J."/>
            <person name="Szarkandi J.G."/>
            <person name="Papp V."/>
            <person name="Albert L."/>
            <person name="Andreopoulos W."/>
            <person name="Angelini C."/>
            <person name="Antonin V."/>
            <person name="Barry K.W."/>
            <person name="Bougher N.L."/>
            <person name="Buchanan P."/>
            <person name="Buyck B."/>
            <person name="Bense V."/>
            <person name="Catcheside P."/>
            <person name="Chovatia M."/>
            <person name="Cooper J."/>
            <person name="Damon W."/>
            <person name="Desjardin D."/>
            <person name="Finy P."/>
            <person name="Geml J."/>
            <person name="Haridas S."/>
            <person name="Hughes K."/>
            <person name="Justo A."/>
            <person name="Karasinski D."/>
            <person name="Kautmanova I."/>
            <person name="Kiss B."/>
            <person name="Kocsube S."/>
            <person name="Kotiranta H."/>
            <person name="LaButti K.M."/>
            <person name="Lechner B.E."/>
            <person name="Liimatainen K."/>
            <person name="Lipzen A."/>
            <person name="Lukacs Z."/>
            <person name="Mihaltcheva S."/>
            <person name="Morgado L.N."/>
            <person name="Niskanen T."/>
            <person name="Noordeloos M.E."/>
            <person name="Ohm R.A."/>
            <person name="Ortiz-Santana B."/>
            <person name="Ovrebo C."/>
            <person name="Racz N."/>
            <person name="Riley R."/>
            <person name="Savchenko A."/>
            <person name="Shiryaev A."/>
            <person name="Soop K."/>
            <person name="Spirin V."/>
            <person name="Szebenyi C."/>
            <person name="Tomsovsky M."/>
            <person name="Tulloss R.E."/>
            <person name="Uehling J."/>
            <person name="Grigoriev I.V."/>
            <person name="Vagvolgyi C."/>
            <person name="Papp T."/>
            <person name="Martin F.M."/>
            <person name="Miettinen O."/>
            <person name="Hibbett D.S."/>
            <person name="Nagy L.G."/>
        </authorList>
    </citation>
    <scope>NUCLEOTIDE SEQUENCE [LARGE SCALE GENOMIC DNA]</scope>
    <source>
        <strain evidence="1 2">NL-1719</strain>
    </source>
</reference>
<gene>
    <name evidence="1" type="ORF">BDN72DRAFT_845861</name>
</gene>
<keyword evidence="2" id="KW-1185">Reference proteome</keyword>